<reference evidence="2" key="1">
    <citation type="journal article" date="2022" name="Int. J. Mol. Sci.">
        <title>Draft Genome of Tanacetum Coccineum: Genomic Comparison of Closely Related Tanacetum-Family Plants.</title>
        <authorList>
            <person name="Yamashiro T."/>
            <person name="Shiraishi A."/>
            <person name="Nakayama K."/>
            <person name="Satake H."/>
        </authorList>
    </citation>
    <scope>NUCLEOTIDE SEQUENCE</scope>
</reference>
<reference evidence="2" key="2">
    <citation type="submission" date="2022-01" db="EMBL/GenBank/DDBJ databases">
        <authorList>
            <person name="Yamashiro T."/>
            <person name="Shiraishi A."/>
            <person name="Satake H."/>
            <person name="Nakayama K."/>
        </authorList>
    </citation>
    <scope>NUCLEOTIDE SEQUENCE</scope>
</reference>
<protein>
    <recommendedName>
        <fullName evidence="4">DUF148 domain-containing protein</fullName>
    </recommendedName>
</protein>
<keyword evidence="3" id="KW-1185">Reference proteome</keyword>
<evidence type="ECO:0000313" key="3">
    <source>
        <dbReference type="Proteomes" id="UP001151760"/>
    </source>
</evidence>
<dbReference type="Proteomes" id="UP001151760">
    <property type="component" value="Unassembled WGS sequence"/>
</dbReference>
<organism evidence="2 3">
    <name type="scientific">Tanacetum coccineum</name>
    <dbReference type="NCBI Taxonomy" id="301880"/>
    <lineage>
        <taxon>Eukaryota</taxon>
        <taxon>Viridiplantae</taxon>
        <taxon>Streptophyta</taxon>
        <taxon>Embryophyta</taxon>
        <taxon>Tracheophyta</taxon>
        <taxon>Spermatophyta</taxon>
        <taxon>Magnoliopsida</taxon>
        <taxon>eudicotyledons</taxon>
        <taxon>Gunneridae</taxon>
        <taxon>Pentapetalae</taxon>
        <taxon>asterids</taxon>
        <taxon>campanulids</taxon>
        <taxon>Asterales</taxon>
        <taxon>Asteraceae</taxon>
        <taxon>Asteroideae</taxon>
        <taxon>Anthemideae</taxon>
        <taxon>Anthemidinae</taxon>
        <taxon>Tanacetum</taxon>
    </lineage>
</organism>
<gene>
    <name evidence="2" type="ORF">Tco_0992075</name>
</gene>
<name>A0ABQ5F114_9ASTR</name>
<sequence>MMIMSKWIQTTMVMTLFILNDDEEVQGANNEDEEMDEEVTHEEDEANELYRDVNVNLEGRDTVMTNAPLPNVQSSSLSSGFVSNMLNPRLDIGIDSIFTLNTEATLLVDVPVTTIAEPPLVSATTLPPPLTPLITHMQQTPVPTPITLEQMNQFAEAVSSIPGIVDAYLANKMHEAVKTAIQLQSERLRDEAQAENADFLNKLDDNIKKIIMDQVKEQVKAQVSKILPKNEKTINEQLEAEVMTRSSTESKTSLAIAANLSEL</sequence>
<evidence type="ECO:0000256" key="1">
    <source>
        <dbReference type="SAM" id="MobiDB-lite"/>
    </source>
</evidence>
<proteinExistence type="predicted"/>
<evidence type="ECO:0008006" key="4">
    <source>
        <dbReference type="Google" id="ProtNLM"/>
    </source>
</evidence>
<dbReference type="EMBL" id="BQNB010016897">
    <property type="protein sequence ID" value="GJT57021.1"/>
    <property type="molecule type" value="Genomic_DNA"/>
</dbReference>
<comment type="caution">
    <text evidence="2">The sequence shown here is derived from an EMBL/GenBank/DDBJ whole genome shotgun (WGS) entry which is preliminary data.</text>
</comment>
<accession>A0ABQ5F114</accession>
<evidence type="ECO:0000313" key="2">
    <source>
        <dbReference type="EMBL" id="GJT57021.1"/>
    </source>
</evidence>
<feature type="region of interest" description="Disordered" evidence="1">
    <location>
        <begin position="27"/>
        <end position="47"/>
    </location>
</feature>